<name>A0A0A8ZJZ0_ARUDO</name>
<sequence>MEATPQKRLLNGGDSKHGLVTWPEVGPAGRGTSEDQGRALTLGKL</sequence>
<feature type="region of interest" description="Disordered" evidence="1">
    <location>
        <begin position="1"/>
        <end position="45"/>
    </location>
</feature>
<proteinExistence type="predicted"/>
<evidence type="ECO:0000313" key="2">
    <source>
        <dbReference type="EMBL" id="JAD39724.1"/>
    </source>
</evidence>
<dbReference type="AlphaFoldDB" id="A0A0A8ZJZ0"/>
<protein>
    <submittedName>
        <fullName evidence="2">Uncharacterized protein</fullName>
    </submittedName>
</protein>
<accession>A0A0A8ZJZ0</accession>
<reference evidence="2" key="1">
    <citation type="submission" date="2014-09" db="EMBL/GenBank/DDBJ databases">
        <authorList>
            <person name="Magalhaes I.L.F."/>
            <person name="Oliveira U."/>
            <person name="Santos F.R."/>
            <person name="Vidigal T.H.D.A."/>
            <person name="Brescovit A.D."/>
            <person name="Santos A.J."/>
        </authorList>
    </citation>
    <scope>NUCLEOTIDE SEQUENCE</scope>
    <source>
        <tissue evidence="2">Shoot tissue taken approximately 20 cm above the soil surface</tissue>
    </source>
</reference>
<dbReference type="EMBL" id="GBRH01258171">
    <property type="protein sequence ID" value="JAD39724.1"/>
    <property type="molecule type" value="Transcribed_RNA"/>
</dbReference>
<reference evidence="2" key="2">
    <citation type="journal article" date="2015" name="Data Brief">
        <title>Shoot transcriptome of the giant reed, Arundo donax.</title>
        <authorList>
            <person name="Barrero R.A."/>
            <person name="Guerrero F.D."/>
            <person name="Moolhuijzen P."/>
            <person name="Goolsby J.A."/>
            <person name="Tidwell J."/>
            <person name="Bellgard S.E."/>
            <person name="Bellgard M.I."/>
        </authorList>
    </citation>
    <scope>NUCLEOTIDE SEQUENCE</scope>
    <source>
        <tissue evidence="2">Shoot tissue taken approximately 20 cm above the soil surface</tissue>
    </source>
</reference>
<organism evidence="2">
    <name type="scientific">Arundo donax</name>
    <name type="common">Giant reed</name>
    <name type="synonym">Donax arundinaceus</name>
    <dbReference type="NCBI Taxonomy" id="35708"/>
    <lineage>
        <taxon>Eukaryota</taxon>
        <taxon>Viridiplantae</taxon>
        <taxon>Streptophyta</taxon>
        <taxon>Embryophyta</taxon>
        <taxon>Tracheophyta</taxon>
        <taxon>Spermatophyta</taxon>
        <taxon>Magnoliopsida</taxon>
        <taxon>Liliopsida</taxon>
        <taxon>Poales</taxon>
        <taxon>Poaceae</taxon>
        <taxon>PACMAD clade</taxon>
        <taxon>Arundinoideae</taxon>
        <taxon>Arundineae</taxon>
        <taxon>Arundo</taxon>
    </lineage>
</organism>
<evidence type="ECO:0000256" key="1">
    <source>
        <dbReference type="SAM" id="MobiDB-lite"/>
    </source>
</evidence>